<dbReference type="PROSITE" id="PS00012">
    <property type="entry name" value="PHOSPHOPANTETHEINE"/>
    <property type="match status" value="1"/>
</dbReference>
<name>A0ABS6YPI6_9ACTN</name>
<dbReference type="InterPro" id="IPR009081">
    <property type="entry name" value="PP-bd_ACP"/>
</dbReference>
<dbReference type="PRINTS" id="PR00154">
    <property type="entry name" value="AMPBINDING"/>
</dbReference>
<dbReference type="PANTHER" id="PTHR45527">
    <property type="entry name" value="NONRIBOSOMAL PEPTIDE SYNTHETASE"/>
    <property type="match status" value="1"/>
</dbReference>
<dbReference type="InterPro" id="IPR020806">
    <property type="entry name" value="PKS_PP-bd"/>
</dbReference>
<evidence type="ECO:0000313" key="5">
    <source>
        <dbReference type="EMBL" id="MBW5422486.1"/>
    </source>
</evidence>
<dbReference type="InterPro" id="IPR000873">
    <property type="entry name" value="AMP-dep_synth/lig_dom"/>
</dbReference>
<dbReference type="InterPro" id="IPR025110">
    <property type="entry name" value="AMP-bd_C"/>
</dbReference>
<dbReference type="SUPFAM" id="SSF56801">
    <property type="entry name" value="Acetyl-CoA synthetase-like"/>
    <property type="match status" value="1"/>
</dbReference>
<dbReference type="SMART" id="SM00823">
    <property type="entry name" value="PKS_PP"/>
    <property type="match status" value="1"/>
</dbReference>
<sequence>MAALIERHSALHGTLLFHEALDVDADDRAAHRHRSRESGRAVNGAPALARAVVLSYADGAADLVLVAHRRAVDRRALAQLATALTDPAHPVTLPEAATGASPQHDGPPELPWGLGDPARAGRTGTVVLTSTAVADDTAPALPLAATAVVLARYGATEHAEFALITGGPAAGDAQRSVALPVGEPTLTADLLDAAAHAGATDGEPPSGMPAVGVLLTEIRDGDIYRPVLAPPFPVTLAWQYGADGTLSGVLHYDEGVLDPVIAGQFAGHVARAVDALVKAPAGARVADIALVDAEEAAAVIAAGRTPAGGDAVVAPVHELFRKVAAERPDAPALSDPEHTLSYAELDARSDAVAGALRGHGVMPGDRVGVCLDRTAELVVSLLGVLKAGAAYVPMDITYPAERLLHTVSDSGARLVLSRADDFPAIDGVTVLHPSELPRTAGGPVTDPGGGADDIAYVIYTSGSTGRPKGVAVPHRNVGALLAATTADLGLGPEDTWALFHSSAFDFSVWEIWGALLTGGHLVVVPYFVSRSPEDFHDLLVRHRVTVLNQTPSAFAMLKEVDLRRTADLAVRLVVFGGEPLDVRMLQDWFRGHPHTRCRVVNMFGITETTVHVTSQTVTPQDIGAGSRSVGRALPGWSVSVRDTAGGVQPFGVPGEIYVGGAGVASHYLNQEELTAARFVHDQVTGERVYRSGDLGRLRPDGRLDHLGRIDGQVKVRGFRIELGEIRSVLLEDRNVSAAAVVLGGDAGDAAQVRLDAYVVPGHEAVSVEEIRARAARYLPDYMVPATFTLLSELPLTVNGKVDTSGLTPAAEAVSAEAAGRPTDDPVLRVWREVLGKDVGPDDDFFLFGGNSLLAVRLSGALRRAGLPPVSLRELYVYPTAAEVSALLAAREPAEDPGGHPAT</sequence>
<keyword evidence="2" id="KW-0597">Phosphoprotein</keyword>
<dbReference type="InterPro" id="IPR042099">
    <property type="entry name" value="ANL_N_sf"/>
</dbReference>
<gene>
    <name evidence="5" type="ORF">GKQ77_13080</name>
</gene>
<dbReference type="PROSITE" id="PS50075">
    <property type="entry name" value="CARRIER"/>
    <property type="match status" value="1"/>
</dbReference>
<dbReference type="Gene3D" id="1.10.1200.10">
    <property type="entry name" value="ACP-like"/>
    <property type="match status" value="1"/>
</dbReference>
<dbReference type="Gene3D" id="3.40.50.12780">
    <property type="entry name" value="N-terminal domain of ligase-like"/>
    <property type="match status" value="1"/>
</dbReference>
<keyword evidence="6" id="KW-1185">Reference proteome</keyword>
<dbReference type="SUPFAM" id="SSF47336">
    <property type="entry name" value="ACP-like"/>
    <property type="match status" value="1"/>
</dbReference>
<dbReference type="Pfam" id="PF13193">
    <property type="entry name" value="AMP-binding_C"/>
    <property type="match status" value="1"/>
</dbReference>
<evidence type="ECO:0000256" key="1">
    <source>
        <dbReference type="ARBA" id="ARBA00022450"/>
    </source>
</evidence>
<dbReference type="Pfam" id="PF00550">
    <property type="entry name" value="PP-binding"/>
    <property type="match status" value="1"/>
</dbReference>
<dbReference type="InterPro" id="IPR036736">
    <property type="entry name" value="ACP-like_sf"/>
</dbReference>
<evidence type="ECO:0000313" key="6">
    <source>
        <dbReference type="Proteomes" id="UP001197114"/>
    </source>
</evidence>
<dbReference type="CDD" id="cd17643">
    <property type="entry name" value="A_NRPS_Cytc1-like"/>
    <property type="match status" value="1"/>
</dbReference>
<dbReference type="Pfam" id="PF00501">
    <property type="entry name" value="AMP-binding"/>
    <property type="match status" value="1"/>
</dbReference>
<accession>A0ABS6YPI6</accession>
<dbReference type="InterPro" id="IPR010071">
    <property type="entry name" value="AA_adenyl_dom"/>
</dbReference>
<evidence type="ECO:0000256" key="3">
    <source>
        <dbReference type="SAM" id="MobiDB-lite"/>
    </source>
</evidence>
<dbReference type="PROSITE" id="PS00455">
    <property type="entry name" value="AMP_BINDING"/>
    <property type="match status" value="1"/>
</dbReference>
<dbReference type="EMBL" id="WMBF01000110">
    <property type="protein sequence ID" value="MBW5422486.1"/>
    <property type="molecule type" value="Genomic_DNA"/>
</dbReference>
<feature type="domain" description="Carrier" evidence="4">
    <location>
        <begin position="817"/>
        <end position="891"/>
    </location>
</feature>
<protein>
    <submittedName>
        <fullName evidence="5">Amino acid adenylation domain-containing protein</fullName>
    </submittedName>
</protein>
<comment type="caution">
    <text evidence="5">The sequence shown here is derived from an EMBL/GenBank/DDBJ whole genome shotgun (WGS) entry which is preliminary data.</text>
</comment>
<dbReference type="InterPro" id="IPR006162">
    <property type="entry name" value="Ppantetheine_attach_site"/>
</dbReference>
<dbReference type="Proteomes" id="UP001197114">
    <property type="component" value="Unassembled WGS sequence"/>
</dbReference>
<evidence type="ECO:0000256" key="2">
    <source>
        <dbReference type="ARBA" id="ARBA00022553"/>
    </source>
</evidence>
<proteinExistence type="predicted"/>
<evidence type="ECO:0000259" key="4">
    <source>
        <dbReference type="PROSITE" id="PS50075"/>
    </source>
</evidence>
<organism evidence="5 6">
    <name type="scientific">Streptomyces anatolicus</name>
    <dbReference type="NCBI Taxonomy" id="2675858"/>
    <lineage>
        <taxon>Bacteria</taxon>
        <taxon>Bacillati</taxon>
        <taxon>Actinomycetota</taxon>
        <taxon>Actinomycetes</taxon>
        <taxon>Kitasatosporales</taxon>
        <taxon>Streptomycetaceae</taxon>
        <taxon>Streptomyces</taxon>
    </lineage>
</organism>
<feature type="region of interest" description="Disordered" evidence="3">
    <location>
        <begin position="89"/>
        <end position="111"/>
    </location>
</feature>
<dbReference type="NCBIfam" id="TIGR01733">
    <property type="entry name" value="AA-adenyl-dom"/>
    <property type="match status" value="1"/>
</dbReference>
<dbReference type="Gene3D" id="3.30.300.30">
    <property type="match status" value="1"/>
</dbReference>
<dbReference type="InterPro" id="IPR020845">
    <property type="entry name" value="AMP-binding_CS"/>
</dbReference>
<dbReference type="InterPro" id="IPR045851">
    <property type="entry name" value="AMP-bd_C_sf"/>
</dbReference>
<keyword evidence="1" id="KW-0596">Phosphopantetheine</keyword>
<dbReference type="InterPro" id="IPR020459">
    <property type="entry name" value="AMP-binding"/>
</dbReference>
<dbReference type="PANTHER" id="PTHR45527:SF1">
    <property type="entry name" value="FATTY ACID SYNTHASE"/>
    <property type="match status" value="1"/>
</dbReference>
<reference evidence="5 6" key="1">
    <citation type="submission" date="2019-11" db="EMBL/GenBank/DDBJ databases">
        <authorList>
            <person name="Ay H."/>
        </authorList>
    </citation>
    <scope>NUCLEOTIDE SEQUENCE [LARGE SCALE GENOMIC DNA]</scope>
    <source>
        <strain evidence="5 6">BG9H</strain>
    </source>
</reference>